<dbReference type="PANTHER" id="PTHR45089">
    <property type="entry name" value="DNAJ HEAT SHOCK AMINO-TERMINAL DOMAIN PROTEIN-RELATED"/>
    <property type="match status" value="1"/>
</dbReference>
<feature type="domain" description="J" evidence="3">
    <location>
        <begin position="150"/>
        <end position="214"/>
    </location>
</feature>
<dbReference type="SUPFAM" id="SSF46565">
    <property type="entry name" value="Chaperone J-domain"/>
    <property type="match status" value="1"/>
</dbReference>
<comment type="caution">
    <text evidence="4">The sequence shown here is derived from an EMBL/GenBank/DDBJ whole genome shotgun (WGS) entry which is preliminary data.</text>
</comment>
<dbReference type="SMART" id="SM00271">
    <property type="entry name" value="DnaJ"/>
    <property type="match status" value="1"/>
</dbReference>
<dbReference type="InterPro" id="IPR036869">
    <property type="entry name" value="J_dom_sf"/>
</dbReference>
<dbReference type="InterPro" id="IPR024593">
    <property type="entry name" value="DUF3444"/>
</dbReference>
<reference evidence="4" key="1">
    <citation type="journal article" date="2023" name="bioRxiv">
        <title>Improved chromosome-level genome assembly for marigold (Tagetes erecta).</title>
        <authorList>
            <person name="Jiang F."/>
            <person name="Yuan L."/>
            <person name="Wang S."/>
            <person name="Wang H."/>
            <person name="Xu D."/>
            <person name="Wang A."/>
            <person name="Fan W."/>
        </authorList>
    </citation>
    <scope>NUCLEOTIDE SEQUENCE</scope>
    <source>
        <strain evidence="4">WSJ</strain>
        <tissue evidence="4">Leaf</tissue>
    </source>
</reference>
<feature type="chain" id="PRO_5041920454" description="J domain-containing protein" evidence="2">
    <location>
        <begin position="21"/>
        <end position="732"/>
    </location>
</feature>
<evidence type="ECO:0000256" key="1">
    <source>
        <dbReference type="SAM" id="MobiDB-lite"/>
    </source>
</evidence>
<name>A0AAD8KYE1_TARER</name>
<feature type="compositionally biased region" description="Polar residues" evidence="1">
    <location>
        <begin position="221"/>
        <end position="248"/>
    </location>
</feature>
<dbReference type="InterPro" id="IPR001623">
    <property type="entry name" value="DnaJ_domain"/>
</dbReference>
<dbReference type="AlphaFoldDB" id="A0AAD8KYE1"/>
<feature type="region of interest" description="Disordered" evidence="1">
    <location>
        <begin position="706"/>
        <end position="725"/>
    </location>
</feature>
<dbReference type="EMBL" id="JAUHHV010000003">
    <property type="protein sequence ID" value="KAK1430869.1"/>
    <property type="molecule type" value="Genomic_DNA"/>
</dbReference>
<dbReference type="PROSITE" id="PS50076">
    <property type="entry name" value="DNAJ_2"/>
    <property type="match status" value="1"/>
</dbReference>
<feature type="compositionally biased region" description="Acidic residues" evidence="1">
    <location>
        <begin position="491"/>
        <end position="500"/>
    </location>
</feature>
<feature type="region of interest" description="Disordered" evidence="1">
    <location>
        <begin position="212"/>
        <end position="248"/>
    </location>
</feature>
<feature type="compositionally biased region" description="Polar residues" evidence="1">
    <location>
        <begin position="402"/>
        <end position="412"/>
    </location>
</feature>
<feature type="signal peptide" evidence="2">
    <location>
        <begin position="1"/>
        <end position="20"/>
    </location>
</feature>
<dbReference type="Gene3D" id="1.10.287.110">
    <property type="entry name" value="DnaJ domain"/>
    <property type="match status" value="1"/>
</dbReference>
<keyword evidence="2" id="KW-0732">Signal</keyword>
<evidence type="ECO:0000256" key="2">
    <source>
        <dbReference type="SAM" id="SignalP"/>
    </source>
</evidence>
<dbReference type="CDD" id="cd06257">
    <property type="entry name" value="DnaJ"/>
    <property type="match status" value="1"/>
</dbReference>
<feature type="region of interest" description="Disordered" evidence="1">
    <location>
        <begin position="330"/>
        <end position="500"/>
    </location>
</feature>
<dbReference type="Pfam" id="PF11926">
    <property type="entry name" value="DUF3444"/>
    <property type="match status" value="1"/>
</dbReference>
<protein>
    <recommendedName>
        <fullName evidence="3">J domain-containing protein</fullName>
    </recommendedName>
</protein>
<gene>
    <name evidence="4" type="ORF">QVD17_13951</name>
</gene>
<evidence type="ECO:0000313" key="4">
    <source>
        <dbReference type="EMBL" id="KAK1430869.1"/>
    </source>
</evidence>
<proteinExistence type="predicted"/>
<accession>A0AAD8KYE1</accession>
<organism evidence="4 5">
    <name type="scientific">Tagetes erecta</name>
    <name type="common">African marigold</name>
    <dbReference type="NCBI Taxonomy" id="13708"/>
    <lineage>
        <taxon>Eukaryota</taxon>
        <taxon>Viridiplantae</taxon>
        <taxon>Streptophyta</taxon>
        <taxon>Embryophyta</taxon>
        <taxon>Tracheophyta</taxon>
        <taxon>Spermatophyta</taxon>
        <taxon>Magnoliopsida</taxon>
        <taxon>eudicotyledons</taxon>
        <taxon>Gunneridae</taxon>
        <taxon>Pentapetalae</taxon>
        <taxon>asterids</taxon>
        <taxon>campanulids</taxon>
        <taxon>Asterales</taxon>
        <taxon>Asteraceae</taxon>
        <taxon>Asteroideae</taxon>
        <taxon>Heliantheae alliance</taxon>
        <taxon>Tageteae</taxon>
        <taxon>Tagetes</taxon>
    </lineage>
</organism>
<dbReference type="PANTHER" id="PTHR45089:SF24">
    <property type="entry name" value="DNAJ HEAT SHOCK N-TERMINAL DOMAIN-CONTAINING PROTEIN"/>
    <property type="match status" value="1"/>
</dbReference>
<dbReference type="Pfam" id="PF00226">
    <property type="entry name" value="DnaJ"/>
    <property type="match status" value="1"/>
</dbReference>
<dbReference type="Proteomes" id="UP001229421">
    <property type="component" value="Unassembled WGS sequence"/>
</dbReference>
<dbReference type="PRINTS" id="PR00625">
    <property type="entry name" value="JDOMAIN"/>
</dbReference>
<evidence type="ECO:0000259" key="3">
    <source>
        <dbReference type="PROSITE" id="PS50076"/>
    </source>
</evidence>
<feature type="compositionally biased region" description="Basic and acidic residues" evidence="1">
    <location>
        <begin position="454"/>
        <end position="490"/>
    </location>
</feature>
<keyword evidence="5" id="KW-1185">Reference proteome</keyword>
<sequence length="732" mass="83714">MEVKFLLNHLMFSISLFCSSQISRLKFIDCWRTHFACCLVSSSNFNVIGSSLTGTRPVQSFACGFMNPIVLYEVIKSLISGSVMDCNKEEASRAKQLAEKKMEIKDFVGALKIAVKAQQLYPELENISQLILVCEVHCSAEKKSYGSDKDWYGILKVEPSADDISIKKQYRKLALILHPDKNKFSGSTDAFKLIGEAQRVLLDREKRAAHDTRRRAYGNISAPSWTSKQPNRQPNVQHQHPWNQSHPVNFTGARPANFQFTQPRFPTASGHQSTFWTACPFCAVRYQFYRDDVVNKVVHCQSCKKSFTAYELNVQGAAAPTTTQVQHTKVHLGPAQGVKRNFTTKPVFEKKVTPKPQRNVSRKRKKRIEESSESSDSSESSESEEDIEVHSESEGNGVPKNMDNNPDFQSFGEQPRRSSRAKRNVSYKENTNDVDIDHDDVTPSPAETRDEDDTFWKEEVTEVTENKQTESEDKNSQKDDKQNSDDKGGESENDDVEEVEPAVFECPDPEFSDFDKYRKEESFRAGQIWACYDTEDAMPRFYAFIKKVSPKFKLQIIWLKPDPVTIDEKKWVDAELPVSCGRFKNGKLDKAEDLLSFSHLVSWEAGQKPKTYNIIPRKGETWALFKNWSINWHSLDADEERKYEYEFVEILSDFDENMGARVSHLEKVKGFVCLFRQKEGEEMVIPGSEKYRFAHMVLSCRMSGDEREGVPKGSYELDPASLPESTFEQVNL</sequence>
<evidence type="ECO:0000313" key="5">
    <source>
        <dbReference type="Proteomes" id="UP001229421"/>
    </source>
</evidence>